<dbReference type="Proteomes" id="UP000030518">
    <property type="component" value="Unassembled WGS sequence"/>
</dbReference>
<proteinExistence type="predicted"/>
<dbReference type="EMBL" id="JRKJ01000008">
    <property type="protein sequence ID" value="KGQ19274.1"/>
    <property type="molecule type" value="Genomic_DNA"/>
</dbReference>
<evidence type="ECO:0000313" key="2">
    <source>
        <dbReference type="Proteomes" id="UP000030518"/>
    </source>
</evidence>
<comment type="caution">
    <text evidence="1">The sequence shown here is derived from an EMBL/GenBank/DDBJ whole genome shotgun (WGS) entry which is preliminary data.</text>
</comment>
<sequence length="188" mass="20920">MTHQDEPETRRAALAAKRDALYAQQAQRTARQRHAEEVADFHRYHGAALEAAGARFELLWDTDTRRGPLTRYPIGFASVHWSLVPHAVVEHGATQAHLAELLERALHALRVAPASTVIVDWGVSRMPRVVLSSADACTHAIALMRGGSDMWVYAEEGAWLVEVHHDDRVTYADRPGLPEHAGEGWRQG</sequence>
<reference evidence="1 2" key="1">
    <citation type="submission" date="2014-09" db="EMBL/GenBank/DDBJ databases">
        <title>Genome sequences of Lysobacter dokdonensis DS-58.</title>
        <authorList>
            <person name="Kim J.F."/>
            <person name="Kwak M.-J."/>
        </authorList>
    </citation>
    <scope>NUCLEOTIDE SEQUENCE [LARGE SCALE GENOMIC DNA]</scope>
    <source>
        <strain evidence="1 2">DS-58</strain>
    </source>
</reference>
<name>A0A0A2X232_9GAMM</name>
<dbReference type="AlphaFoldDB" id="A0A0A2X232"/>
<dbReference type="OrthoDB" id="5497412at2"/>
<organism evidence="1 2">
    <name type="scientific">Lysobacter dokdonensis DS-58</name>
    <dbReference type="NCBI Taxonomy" id="1300345"/>
    <lineage>
        <taxon>Bacteria</taxon>
        <taxon>Pseudomonadati</taxon>
        <taxon>Pseudomonadota</taxon>
        <taxon>Gammaproteobacteria</taxon>
        <taxon>Lysobacterales</taxon>
        <taxon>Lysobacteraceae</taxon>
        <taxon>Noviluteimonas</taxon>
    </lineage>
</organism>
<evidence type="ECO:0000313" key="1">
    <source>
        <dbReference type="EMBL" id="KGQ19274.1"/>
    </source>
</evidence>
<dbReference type="PATRIC" id="fig|1300345.3.peg.1470"/>
<protein>
    <submittedName>
        <fullName evidence="1">Uncharacterized protein</fullName>
    </submittedName>
</protein>
<dbReference type="RefSeq" id="WP_036168155.1">
    <property type="nucleotide sequence ID" value="NZ_JRKJ01000008.1"/>
</dbReference>
<accession>A0A0A2X232</accession>
<dbReference type="STRING" id="1300345.LF41_2920"/>
<gene>
    <name evidence="1" type="ORF">LF41_2920</name>
</gene>
<keyword evidence="2" id="KW-1185">Reference proteome</keyword>